<dbReference type="InterPro" id="IPR011894">
    <property type="entry name" value="PorC_KorC"/>
</dbReference>
<dbReference type="Proteomes" id="UP001594288">
    <property type="component" value="Unassembled WGS sequence"/>
</dbReference>
<dbReference type="NCBIfam" id="TIGR02175">
    <property type="entry name" value="PorC_KorC"/>
    <property type="match status" value="1"/>
</dbReference>
<dbReference type="EMBL" id="JBHPEI010000003">
    <property type="protein sequence ID" value="MFC1799349.1"/>
    <property type="molecule type" value="Genomic_DNA"/>
</dbReference>
<organism evidence="3 4">
    <name type="scientific">Eiseniibacteriota bacterium</name>
    <dbReference type="NCBI Taxonomy" id="2212470"/>
    <lineage>
        <taxon>Bacteria</taxon>
        <taxon>Candidatus Eiseniibacteriota</taxon>
    </lineage>
</organism>
<dbReference type="Gene3D" id="3.40.920.10">
    <property type="entry name" value="Pyruvate-ferredoxin oxidoreductase, PFOR, domain III"/>
    <property type="match status" value="1"/>
</dbReference>
<keyword evidence="1" id="KW-0560">Oxidoreductase</keyword>
<dbReference type="InterPro" id="IPR002869">
    <property type="entry name" value="Pyrv_flavodox_OxRed_cen"/>
</dbReference>
<keyword evidence="4" id="KW-1185">Reference proteome</keyword>
<evidence type="ECO:0000313" key="4">
    <source>
        <dbReference type="Proteomes" id="UP001594288"/>
    </source>
</evidence>
<dbReference type="PANTHER" id="PTHR42730">
    <property type="entry name" value="2-OXOGLUTARATE SYNTHASE SUBUNIT KORC"/>
    <property type="match status" value="1"/>
</dbReference>
<gene>
    <name evidence="3" type="ORF">ACFL2Z_00345</name>
</gene>
<accession>A0ABV6YMS1</accession>
<sequence length="177" mass="18978">MTTKVIMAGFGGQGVVLMGTLLSYSAMVEGKHTTFFPSYGAEMRGGTANCSVVVSDDEIASPVVNRPDCIVAMNIASLEKFESRVKPGGTIFVNSSLIKRKVERDDVEEIRIPANDIAEELGNSRAANMVILGGLLKKTGAVKVDAVIGCLEKVLSERAMALLDLNKKALRRGFEEI</sequence>
<dbReference type="Pfam" id="PF01558">
    <property type="entry name" value="POR"/>
    <property type="match status" value="1"/>
</dbReference>
<evidence type="ECO:0000256" key="1">
    <source>
        <dbReference type="ARBA" id="ARBA00023002"/>
    </source>
</evidence>
<evidence type="ECO:0000259" key="2">
    <source>
        <dbReference type="Pfam" id="PF01558"/>
    </source>
</evidence>
<dbReference type="SUPFAM" id="SSF53323">
    <property type="entry name" value="Pyruvate-ferredoxin oxidoreductase, PFOR, domain III"/>
    <property type="match status" value="1"/>
</dbReference>
<name>A0ABV6YMS1_UNCEI</name>
<proteinExistence type="predicted"/>
<dbReference type="InterPro" id="IPR019752">
    <property type="entry name" value="Pyrv/ketoisovalerate_OxRed_cat"/>
</dbReference>
<feature type="domain" description="Pyruvate/ketoisovalerate oxidoreductase catalytic" evidence="2">
    <location>
        <begin position="11"/>
        <end position="175"/>
    </location>
</feature>
<dbReference type="InterPro" id="IPR052554">
    <property type="entry name" value="2-oxoglutarate_synth_KorC"/>
</dbReference>
<reference evidence="3 4" key="1">
    <citation type="submission" date="2024-09" db="EMBL/GenBank/DDBJ databases">
        <authorList>
            <person name="D'Angelo T."/>
        </authorList>
    </citation>
    <scope>NUCLEOTIDE SEQUENCE [LARGE SCALE GENOMIC DNA]</scope>
    <source>
        <strain evidence="3">SAG AM-311-F02</strain>
    </source>
</reference>
<protein>
    <submittedName>
        <fullName evidence="3">2-oxoacid:acceptor oxidoreductase family protein</fullName>
    </submittedName>
</protein>
<dbReference type="PANTHER" id="PTHR42730:SF1">
    <property type="entry name" value="2-OXOGLUTARATE SYNTHASE SUBUNIT KORC"/>
    <property type="match status" value="1"/>
</dbReference>
<evidence type="ECO:0000313" key="3">
    <source>
        <dbReference type="EMBL" id="MFC1799349.1"/>
    </source>
</evidence>
<comment type="caution">
    <text evidence="3">The sequence shown here is derived from an EMBL/GenBank/DDBJ whole genome shotgun (WGS) entry which is preliminary data.</text>
</comment>